<feature type="domain" description="Glycosyl transferase family 3 N-terminal" evidence="9">
    <location>
        <begin position="18"/>
        <end position="78"/>
    </location>
</feature>
<dbReference type="Gene3D" id="3.40.1030.10">
    <property type="entry name" value="Nucleoside phosphorylase/phosphoribosyltransferase catalytic domain"/>
    <property type="match status" value="1"/>
</dbReference>
<dbReference type="Pfam" id="PF00591">
    <property type="entry name" value="Glycos_transf_3"/>
    <property type="match status" value="1"/>
</dbReference>
<dbReference type="EC" id="2.4.2.18" evidence="2"/>
<organism evidence="10">
    <name type="scientific">freshwater metagenome</name>
    <dbReference type="NCBI Taxonomy" id="449393"/>
    <lineage>
        <taxon>unclassified sequences</taxon>
        <taxon>metagenomes</taxon>
        <taxon>ecological metagenomes</taxon>
    </lineage>
</organism>
<evidence type="ECO:0000256" key="1">
    <source>
        <dbReference type="ARBA" id="ARBA00004907"/>
    </source>
</evidence>
<dbReference type="EMBL" id="CAFBPM010000012">
    <property type="protein sequence ID" value="CAB5026303.1"/>
    <property type="molecule type" value="Genomic_DNA"/>
</dbReference>
<dbReference type="PANTHER" id="PTHR43285:SF2">
    <property type="entry name" value="ANTHRANILATE PHOSPHORIBOSYLTRANSFERASE"/>
    <property type="match status" value="1"/>
</dbReference>
<dbReference type="Gene3D" id="1.20.970.10">
    <property type="entry name" value="Transferase, Pyrimidine Nucleoside Phosphorylase, Chain C"/>
    <property type="match status" value="1"/>
</dbReference>
<evidence type="ECO:0000256" key="6">
    <source>
        <dbReference type="ARBA" id="ARBA00022822"/>
    </source>
</evidence>
<dbReference type="InterPro" id="IPR017459">
    <property type="entry name" value="Glycosyl_Trfase_fam3_N_dom"/>
</dbReference>
<evidence type="ECO:0000256" key="3">
    <source>
        <dbReference type="ARBA" id="ARBA00022605"/>
    </source>
</evidence>
<keyword evidence="7" id="KW-0057">Aromatic amino acid biosynthesis</keyword>
<accession>A0A6J7RBW7</accession>
<keyword evidence="5" id="KW-0808">Transferase</keyword>
<dbReference type="GO" id="GO:0004048">
    <property type="term" value="F:anthranilate phosphoribosyltransferase activity"/>
    <property type="evidence" value="ECO:0007669"/>
    <property type="project" value="UniProtKB-EC"/>
</dbReference>
<dbReference type="SUPFAM" id="SSF52418">
    <property type="entry name" value="Nucleoside phosphorylase/phosphoribosyltransferase catalytic domain"/>
    <property type="match status" value="1"/>
</dbReference>
<reference evidence="10" key="1">
    <citation type="submission" date="2020-05" db="EMBL/GenBank/DDBJ databases">
        <authorList>
            <person name="Chiriac C."/>
            <person name="Salcher M."/>
            <person name="Ghai R."/>
            <person name="Kavagutti S V."/>
        </authorList>
    </citation>
    <scope>NUCLEOTIDE SEQUENCE</scope>
</reference>
<sequence length="349" mass="35670">MGLSESTLLESLGGVTGVLNTLCEGSDLTTSQAEAVMDVVFDGDVDAAQVAGILVALRAKGETADELTGMVRSMLGHATRVTLDVEALDIVGTGGDDKGSVNISTMAAFVIAGAGQPVCKHGNRAASSKVGTADVLEALGVKIECSPEEVAESIAQRNFGFCFAPAFHPAMRFVGPVRKALGIRTAFNVLGPLANPAQPPYLLVGTADPHSLENMATVLGQNGVKRAWVVHARDGYDELSTSALSDVVEVVGQDDGTIEYNRFEINPASYSLTSPGEGELLGGDATVNARALIDLLEGASGAVRDIVLLNAAAGLVIAGRVSSLEEGILLGAQALDSGAARGVLSSLVG</sequence>
<evidence type="ECO:0000256" key="4">
    <source>
        <dbReference type="ARBA" id="ARBA00022676"/>
    </source>
</evidence>
<dbReference type="InterPro" id="IPR005940">
    <property type="entry name" value="Anthranilate_Pribosyl_Tfrase"/>
</dbReference>
<dbReference type="GO" id="GO:0005829">
    <property type="term" value="C:cytosol"/>
    <property type="evidence" value="ECO:0007669"/>
    <property type="project" value="TreeGrafter"/>
</dbReference>
<evidence type="ECO:0000313" key="10">
    <source>
        <dbReference type="EMBL" id="CAB5026303.1"/>
    </source>
</evidence>
<dbReference type="InterPro" id="IPR036320">
    <property type="entry name" value="Glycosyl_Trfase_fam3_N_dom_sf"/>
</dbReference>
<dbReference type="InterPro" id="IPR000312">
    <property type="entry name" value="Glycosyl_Trfase_fam3"/>
</dbReference>
<dbReference type="NCBIfam" id="TIGR01245">
    <property type="entry name" value="trpD"/>
    <property type="match status" value="1"/>
</dbReference>
<gene>
    <name evidence="10" type="ORF">UFOPK4112_01244</name>
</gene>
<dbReference type="AlphaFoldDB" id="A0A6J7RBW7"/>
<keyword evidence="4" id="KW-0328">Glycosyltransferase</keyword>
<dbReference type="Pfam" id="PF02885">
    <property type="entry name" value="Glycos_trans_3N"/>
    <property type="match status" value="1"/>
</dbReference>
<dbReference type="GO" id="GO:0000162">
    <property type="term" value="P:L-tryptophan biosynthetic process"/>
    <property type="evidence" value="ECO:0007669"/>
    <property type="project" value="UniProtKB-KW"/>
</dbReference>
<evidence type="ECO:0000256" key="2">
    <source>
        <dbReference type="ARBA" id="ARBA00011948"/>
    </source>
</evidence>
<keyword evidence="6" id="KW-0822">Tryptophan biosynthesis</keyword>
<proteinExistence type="inferred from homology"/>
<dbReference type="InterPro" id="IPR035902">
    <property type="entry name" value="Nuc_phospho_transferase"/>
</dbReference>
<dbReference type="PANTHER" id="PTHR43285">
    <property type="entry name" value="ANTHRANILATE PHOSPHORIBOSYLTRANSFERASE"/>
    <property type="match status" value="1"/>
</dbReference>
<keyword evidence="3" id="KW-0028">Amino-acid biosynthesis</keyword>
<evidence type="ECO:0000259" key="8">
    <source>
        <dbReference type="Pfam" id="PF00591"/>
    </source>
</evidence>
<dbReference type="FunFam" id="3.40.1030.10:FF:000002">
    <property type="entry name" value="Anthranilate phosphoribosyltransferase"/>
    <property type="match status" value="1"/>
</dbReference>
<name>A0A6J7RBW7_9ZZZZ</name>
<evidence type="ECO:0000256" key="7">
    <source>
        <dbReference type="ARBA" id="ARBA00023141"/>
    </source>
</evidence>
<evidence type="ECO:0000259" key="9">
    <source>
        <dbReference type="Pfam" id="PF02885"/>
    </source>
</evidence>
<dbReference type="HAMAP" id="MF_00211">
    <property type="entry name" value="TrpD"/>
    <property type="match status" value="1"/>
</dbReference>
<dbReference type="SUPFAM" id="SSF47648">
    <property type="entry name" value="Nucleoside phosphorylase/phosphoribosyltransferase N-terminal domain"/>
    <property type="match status" value="1"/>
</dbReference>
<feature type="domain" description="Glycosyl transferase family 3" evidence="8">
    <location>
        <begin position="86"/>
        <end position="340"/>
    </location>
</feature>
<evidence type="ECO:0000256" key="5">
    <source>
        <dbReference type="ARBA" id="ARBA00022679"/>
    </source>
</evidence>
<protein>
    <recommendedName>
        <fullName evidence="2">anthranilate phosphoribosyltransferase</fullName>
        <ecNumber evidence="2">2.4.2.18</ecNumber>
    </recommendedName>
</protein>
<comment type="pathway">
    <text evidence="1">Amino-acid biosynthesis; L-tryptophan biosynthesis; L-tryptophan from chorismate: step 2/5.</text>
</comment>